<name>A0AAP2DLF6_9BACT</name>
<dbReference type="RefSeq" id="WP_254163162.1">
    <property type="nucleotide sequence ID" value="NZ_JAHESF010000008.1"/>
</dbReference>
<reference evidence="1 2" key="1">
    <citation type="submission" date="2021-05" db="EMBL/GenBank/DDBJ databases">
        <title>A Polyphasic approach of four new species of the genus Ohtaekwangia: Ohtaekwangia histidinii sp. nov., Ohtaekwangia cretensis sp. nov., Ohtaekwangia indiensis sp. nov., Ohtaekwangia reichenbachii sp. nov. from diverse environment.</title>
        <authorList>
            <person name="Octaviana S."/>
        </authorList>
    </citation>
    <scope>NUCLEOTIDE SEQUENCE [LARGE SCALE GENOMIC DNA]</scope>
    <source>
        <strain evidence="1 2">PWU4</strain>
    </source>
</reference>
<protein>
    <submittedName>
        <fullName evidence="1">Uncharacterized protein</fullName>
    </submittedName>
</protein>
<organism evidence="1 2">
    <name type="scientific">Chryseosolibacter histidini</name>
    <dbReference type="NCBI Taxonomy" id="2782349"/>
    <lineage>
        <taxon>Bacteria</taxon>
        <taxon>Pseudomonadati</taxon>
        <taxon>Bacteroidota</taxon>
        <taxon>Cytophagia</taxon>
        <taxon>Cytophagales</taxon>
        <taxon>Chryseotaleaceae</taxon>
        <taxon>Chryseosolibacter</taxon>
    </lineage>
</organism>
<sequence length="90" mass="10453">MRTSLNEIKKTEDFLTGKLSAPEAVLMQARLLIDPVLKMNLELQRKVYALVTLYGRRKLKAEIEDVHDRIFHDPARAAYREEIAQLFSKP</sequence>
<dbReference type="Proteomes" id="UP001319200">
    <property type="component" value="Unassembled WGS sequence"/>
</dbReference>
<dbReference type="EMBL" id="JAHESF010000008">
    <property type="protein sequence ID" value="MBT1697292.1"/>
    <property type="molecule type" value="Genomic_DNA"/>
</dbReference>
<accession>A0AAP2DLF6</accession>
<keyword evidence="2" id="KW-1185">Reference proteome</keyword>
<dbReference type="AlphaFoldDB" id="A0AAP2DLF6"/>
<comment type="caution">
    <text evidence="1">The sequence shown here is derived from an EMBL/GenBank/DDBJ whole genome shotgun (WGS) entry which is preliminary data.</text>
</comment>
<gene>
    <name evidence="1" type="ORF">KK083_10420</name>
</gene>
<evidence type="ECO:0000313" key="2">
    <source>
        <dbReference type="Proteomes" id="UP001319200"/>
    </source>
</evidence>
<evidence type="ECO:0000313" key="1">
    <source>
        <dbReference type="EMBL" id="MBT1697292.1"/>
    </source>
</evidence>
<proteinExistence type="predicted"/>